<feature type="transmembrane region" description="Helical" evidence="1">
    <location>
        <begin position="57"/>
        <end position="76"/>
    </location>
</feature>
<dbReference type="RefSeq" id="WP_115640232.1">
    <property type="nucleotide sequence ID" value="NZ_UFWZ01000001.1"/>
</dbReference>
<sequence>MKLLSLLKRVVIITKKDKVMICSLEKQKEILCSLSEPKDDYERSYFQYICQKRQMGFLFNILSNFSAFFLFIIFYFKLSLKVMSKSVTECEAVFLSNDISRNILPDTLYEEFKEIMYNNNFDAFILTKDDKRFVRGLWKRHPLSFYFLYKCMMKISMYSAQIQMYSPKAIITYSEYSFTSSVLTTYCKLMNVEHINVMHGEKLFDIVDSFFRFDRCYVWDEFYKDLFIKLRAYNNQFIVEVPPSLKMDLSYDIKPIYDFTYYLMNENEVQLNLIKNSLETLKSQNKRIAVRPHPRYSNKRLISKVFNGFSIEDCPIVSIKESFEKTSGIMSQYSTVLLQGSYNNKNIIIDNLTNEENYKRLFEVDYIMLSKPHKLLSEIINER</sequence>
<keyword evidence="3" id="KW-1185">Reference proteome</keyword>
<dbReference type="EMBL" id="UFWZ01000001">
    <property type="protein sequence ID" value="SUY45689.1"/>
    <property type="molecule type" value="Genomic_DNA"/>
</dbReference>
<proteinExistence type="predicted"/>
<keyword evidence="1" id="KW-0812">Transmembrane</keyword>
<evidence type="ECO:0000313" key="2">
    <source>
        <dbReference type="EMBL" id="SUY45689.1"/>
    </source>
</evidence>
<evidence type="ECO:0000313" key="3">
    <source>
        <dbReference type="Proteomes" id="UP000254664"/>
    </source>
</evidence>
<organism evidence="2 3">
    <name type="scientific">Clostridium putrefaciens</name>
    <dbReference type="NCBI Taxonomy" id="99675"/>
    <lineage>
        <taxon>Bacteria</taxon>
        <taxon>Bacillati</taxon>
        <taxon>Bacillota</taxon>
        <taxon>Clostridia</taxon>
        <taxon>Eubacteriales</taxon>
        <taxon>Clostridiaceae</taxon>
        <taxon>Clostridium</taxon>
    </lineage>
</organism>
<keyword evidence="1" id="KW-1133">Transmembrane helix</keyword>
<name>A0A381J530_9CLOT</name>
<evidence type="ECO:0000256" key="1">
    <source>
        <dbReference type="SAM" id="Phobius"/>
    </source>
</evidence>
<reference evidence="2 3" key="1">
    <citation type="submission" date="2018-06" db="EMBL/GenBank/DDBJ databases">
        <authorList>
            <consortium name="Pathogen Informatics"/>
            <person name="Doyle S."/>
        </authorList>
    </citation>
    <scope>NUCLEOTIDE SEQUENCE [LARGE SCALE GENOMIC DNA]</scope>
    <source>
        <strain evidence="2 3">NCTC9836</strain>
    </source>
</reference>
<dbReference type="OrthoDB" id="2048529at2"/>
<protein>
    <submittedName>
        <fullName evidence="2">Uncharacterized protein</fullName>
    </submittedName>
</protein>
<gene>
    <name evidence="2" type="ORF">NCTC9836_00400</name>
</gene>
<dbReference type="Proteomes" id="UP000254664">
    <property type="component" value="Unassembled WGS sequence"/>
</dbReference>
<accession>A0A381J530</accession>
<keyword evidence="1" id="KW-0472">Membrane</keyword>
<dbReference type="AlphaFoldDB" id="A0A381J530"/>